<sequence length="205" mass="23150">MQSQGEPPGWNAKTTKSVSFLFFFFLEWHQTTKTPVYHCDPLFFCSLGHRHPILAPLSTSSHFPQSMVPCRPTHDGVVLPPLEAWSRPWPPTSLPPRRAGHGIWGTKSAVIKVPSLFGYTCCPVPFDFPQEVLWHSRTHSQPSTKPYIENNNKQNLPLAHRIRAARHATLKYGWPRTFLPVCLSTLARVQHLPHGHFPAASAVKP</sequence>
<dbReference type="EMBL" id="JAUKUA010000003">
    <property type="protein sequence ID" value="KAK0719510.1"/>
    <property type="molecule type" value="Genomic_DNA"/>
</dbReference>
<dbReference type="Proteomes" id="UP001172102">
    <property type="component" value="Unassembled WGS sequence"/>
</dbReference>
<comment type="caution">
    <text evidence="2">The sequence shown here is derived from an EMBL/GenBank/DDBJ whole genome shotgun (WGS) entry which is preliminary data.</text>
</comment>
<name>A0AA40DXS3_9PEZI</name>
<gene>
    <name evidence="2" type="ORF">B0H67DRAFT_154486</name>
</gene>
<feature type="chain" id="PRO_5041413859" description="C2H2-type domain-containing protein" evidence="1">
    <location>
        <begin position="34"/>
        <end position="205"/>
    </location>
</feature>
<evidence type="ECO:0000256" key="1">
    <source>
        <dbReference type="SAM" id="SignalP"/>
    </source>
</evidence>
<evidence type="ECO:0008006" key="4">
    <source>
        <dbReference type="Google" id="ProtNLM"/>
    </source>
</evidence>
<dbReference type="AlphaFoldDB" id="A0AA40DXS3"/>
<proteinExistence type="predicted"/>
<reference evidence="2" key="1">
    <citation type="submission" date="2023-06" db="EMBL/GenBank/DDBJ databases">
        <title>Genome-scale phylogeny and comparative genomics of the fungal order Sordariales.</title>
        <authorList>
            <consortium name="Lawrence Berkeley National Laboratory"/>
            <person name="Hensen N."/>
            <person name="Bonometti L."/>
            <person name="Westerberg I."/>
            <person name="Brannstrom I.O."/>
            <person name="Guillou S."/>
            <person name="Cros-Aarteil S."/>
            <person name="Calhoun S."/>
            <person name="Haridas S."/>
            <person name="Kuo A."/>
            <person name="Mondo S."/>
            <person name="Pangilinan J."/>
            <person name="Riley R."/>
            <person name="Labutti K."/>
            <person name="Andreopoulos B."/>
            <person name="Lipzen A."/>
            <person name="Chen C."/>
            <person name="Yanf M."/>
            <person name="Daum C."/>
            <person name="Ng V."/>
            <person name="Clum A."/>
            <person name="Steindorff A."/>
            <person name="Ohm R."/>
            <person name="Martin F."/>
            <person name="Silar P."/>
            <person name="Natvig D."/>
            <person name="Lalanne C."/>
            <person name="Gautier V."/>
            <person name="Ament-Velasquez S.L."/>
            <person name="Kruys A."/>
            <person name="Hutchinson M.I."/>
            <person name="Powell A.J."/>
            <person name="Barry K."/>
            <person name="Miller A.N."/>
            <person name="Grigoriev I.V."/>
            <person name="Debuchy R."/>
            <person name="Gladieux P."/>
            <person name="Thoren M.H."/>
            <person name="Johannesson H."/>
        </authorList>
    </citation>
    <scope>NUCLEOTIDE SEQUENCE</scope>
    <source>
        <strain evidence="2">SMH4607-1</strain>
    </source>
</reference>
<keyword evidence="3" id="KW-1185">Reference proteome</keyword>
<accession>A0AA40DXS3</accession>
<keyword evidence="1" id="KW-0732">Signal</keyword>
<organism evidence="2 3">
    <name type="scientific">Lasiosphaeris hirsuta</name>
    <dbReference type="NCBI Taxonomy" id="260670"/>
    <lineage>
        <taxon>Eukaryota</taxon>
        <taxon>Fungi</taxon>
        <taxon>Dikarya</taxon>
        <taxon>Ascomycota</taxon>
        <taxon>Pezizomycotina</taxon>
        <taxon>Sordariomycetes</taxon>
        <taxon>Sordariomycetidae</taxon>
        <taxon>Sordariales</taxon>
        <taxon>Lasiosphaeriaceae</taxon>
        <taxon>Lasiosphaeris</taxon>
    </lineage>
</organism>
<evidence type="ECO:0000313" key="3">
    <source>
        <dbReference type="Proteomes" id="UP001172102"/>
    </source>
</evidence>
<evidence type="ECO:0000313" key="2">
    <source>
        <dbReference type="EMBL" id="KAK0719510.1"/>
    </source>
</evidence>
<protein>
    <recommendedName>
        <fullName evidence="4">C2H2-type domain-containing protein</fullName>
    </recommendedName>
</protein>
<feature type="signal peptide" evidence="1">
    <location>
        <begin position="1"/>
        <end position="33"/>
    </location>
</feature>